<evidence type="ECO:0000313" key="3">
    <source>
        <dbReference type="Proteomes" id="UP000823405"/>
    </source>
</evidence>
<accession>A0A9P6UFC4</accession>
<reference evidence="2" key="1">
    <citation type="journal article" date="2020" name="Fungal Divers.">
        <title>Resolving the Mortierellaceae phylogeny through synthesis of multi-gene phylogenetics and phylogenomics.</title>
        <authorList>
            <person name="Vandepol N."/>
            <person name="Liber J."/>
            <person name="Desiro A."/>
            <person name="Na H."/>
            <person name="Kennedy M."/>
            <person name="Barry K."/>
            <person name="Grigoriev I.V."/>
            <person name="Miller A.N."/>
            <person name="O'Donnell K."/>
            <person name="Stajich J.E."/>
            <person name="Bonito G."/>
        </authorList>
    </citation>
    <scope>NUCLEOTIDE SEQUENCE</scope>
    <source>
        <strain evidence="2">NVP60</strain>
    </source>
</reference>
<sequence>MSSPSPLAPPNSASSDSEKMVADRKRPLSLEELPFKARRIDDSSPGDYEFTQDQDRHNIEAILHTLRMQRLSEYKQPVYVALMAKPNL</sequence>
<dbReference type="EMBL" id="JAAAIN010003114">
    <property type="protein sequence ID" value="KAG0287633.1"/>
    <property type="molecule type" value="Genomic_DNA"/>
</dbReference>
<organism evidence="2 3">
    <name type="scientific">Linnemannia gamsii</name>
    <dbReference type="NCBI Taxonomy" id="64522"/>
    <lineage>
        <taxon>Eukaryota</taxon>
        <taxon>Fungi</taxon>
        <taxon>Fungi incertae sedis</taxon>
        <taxon>Mucoromycota</taxon>
        <taxon>Mortierellomycotina</taxon>
        <taxon>Mortierellomycetes</taxon>
        <taxon>Mortierellales</taxon>
        <taxon>Mortierellaceae</taxon>
        <taxon>Linnemannia</taxon>
    </lineage>
</organism>
<feature type="compositionally biased region" description="Basic and acidic residues" evidence="1">
    <location>
        <begin position="16"/>
        <end position="28"/>
    </location>
</feature>
<keyword evidence="3" id="KW-1185">Reference proteome</keyword>
<dbReference type="AlphaFoldDB" id="A0A9P6UFC4"/>
<dbReference type="Proteomes" id="UP000823405">
    <property type="component" value="Unassembled WGS sequence"/>
</dbReference>
<feature type="region of interest" description="Disordered" evidence="1">
    <location>
        <begin position="1"/>
        <end position="28"/>
    </location>
</feature>
<name>A0A9P6UFC4_9FUNG</name>
<evidence type="ECO:0000256" key="1">
    <source>
        <dbReference type="SAM" id="MobiDB-lite"/>
    </source>
</evidence>
<gene>
    <name evidence="2" type="ORF">BGZ97_007040</name>
</gene>
<protein>
    <submittedName>
        <fullName evidence="2">Uncharacterized protein</fullName>
    </submittedName>
</protein>
<feature type="non-terminal residue" evidence="2">
    <location>
        <position position="88"/>
    </location>
</feature>
<evidence type="ECO:0000313" key="2">
    <source>
        <dbReference type="EMBL" id="KAG0287633.1"/>
    </source>
</evidence>
<comment type="caution">
    <text evidence="2">The sequence shown here is derived from an EMBL/GenBank/DDBJ whole genome shotgun (WGS) entry which is preliminary data.</text>
</comment>
<proteinExistence type="predicted"/>
<feature type="compositionally biased region" description="Low complexity" evidence="1">
    <location>
        <begin position="1"/>
        <end position="15"/>
    </location>
</feature>